<dbReference type="SUPFAM" id="SSF81901">
    <property type="entry name" value="HCP-like"/>
    <property type="match status" value="1"/>
</dbReference>
<dbReference type="Proteomes" id="UP000823933">
    <property type="component" value="Unassembled WGS sequence"/>
</dbReference>
<protein>
    <submittedName>
        <fullName evidence="1">Sel1 repeat family protein</fullName>
    </submittedName>
</protein>
<dbReference type="PANTHER" id="PTHR43628">
    <property type="entry name" value="ACTIVATOR OF C KINASE PROTEIN 1-RELATED"/>
    <property type="match status" value="1"/>
</dbReference>
<reference evidence="1" key="1">
    <citation type="journal article" date="2021" name="PeerJ">
        <title>Extensive microbial diversity within the chicken gut microbiome revealed by metagenomics and culture.</title>
        <authorList>
            <person name="Gilroy R."/>
            <person name="Ravi A."/>
            <person name="Getino M."/>
            <person name="Pursley I."/>
            <person name="Horton D.L."/>
            <person name="Alikhan N.F."/>
            <person name="Baker D."/>
            <person name="Gharbi K."/>
            <person name="Hall N."/>
            <person name="Watson M."/>
            <person name="Adriaenssens E.M."/>
            <person name="Foster-Nyarko E."/>
            <person name="Jarju S."/>
            <person name="Secka A."/>
            <person name="Antonio M."/>
            <person name="Oren A."/>
            <person name="Chaudhuri R.R."/>
            <person name="La Ragione R."/>
            <person name="Hildebrand F."/>
            <person name="Pallen M.J."/>
        </authorList>
    </citation>
    <scope>NUCLEOTIDE SEQUENCE</scope>
    <source>
        <strain evidence="1">ChiHcolR34-3080</strain>
    </source>
</reference>
<organism evidence="1 2">
    <name type="scientific">Candidatus Faecalibacterium intestinigallinarum</name>
    <dbReference type="NCBI Taxonomy" id="2838581"/>
    <lineage>
        <taxon>Bacteria</taxon>
        <taxon>Bacillati</taxon>
        <taxon>Bacillota</taxon>
        <taxon>Clostridia</taxon>
        <taxon>Eubacteriales</taxon>
        <taxon>Oscillospiraceae</taxon>
        <taxon>Faecalibacterium</taxon>
    </lineage>
</organism>
<comment type="caution">
    <text evidence="1">The sequence shown here is derived from an EMBL/GenBank/DDBJ whole genome shotgun (WGS) entry which is preliminary data.</text>
</comment>
<dbReference type="PANTHER" id="PTHR43628:SF1">
    <property type="entry name" value="CHITIN SYNTHASE REGULATORY FACTOR 2-RELATED"/>
    <property type="match status" value="1"/>
</dbReference>
<dbReference type="InterPro" id="IPR011990">
    <property type="entry name" value="TPR-like_helical_dom_sf"/>
</dbReference>
<dbReference type="EMBL" id="DXHQ01000078">
    <property type="protein sequence ID" value="HIW09052.1"/>
    <property type="molecule type" value="Genomic_DNA"/>
</dbReference>
<gene>
    <name evidence="1" type="ORF">H9890_06615</name>
</gene>
<evidence type="ECO:0000313" key="2">
    <source>
        <dbReference type="Proteomes" id="UP000823933"/>
    </source>
</evidence>
<dbReference type="Pfam" id="PF08238">
    <property type="entry name" value="Sel1"/>
    <property type="match status" value="2"/>
</dbReference>
<reference evidence="1" key="2">
    <citation type="submission" date="2021-04" db="EMBL/GenBank/DDBJ databases">
        <authorList>
            <person name="Gilroy R."/>
        </authorList>
    </citation>
    <scope>NUCLEOTIDE SEQUENCE</scope>
    <source>
        <strain evidence="1">ChiHcolR34-3080</strain>
    </source>
</reference>
<dbReference type="InterPro" id="IPR006597">
    <property type="entry name" value="Sel1-like"/>
</dbReference>
<name>A0A9D1Q9F4_9FIRM</name>
<dbReference type="SMART" id="SM00671">
    <property type="entry name" value="SEL1"/>
    <property type="match status" value="2"/>
</dbReference>
<accession>A0A9D1Q9F4</accession>
<dbReference type="Gene3D" id="1.25.40.10">
    <property type="entry name" value="Tetratricopeptide repeat domain"/>
    <property type="match status" value="1"/>
</dbReference>
<evidence type="ECO:0000313" key="1">
    <source>
        <dbReference type="EMBL" id="HIW09052.1"/>
    </source>
</evidence>
<dbReference type="InterPro" id="IPR052945">
    <property type="entry name" value="Mitotic_Regulator"/>
</dbReference>
<proteinExistence type="predicted"/>
<sequence length="135" mass="15749">MAHPYYKPCPELTRCNDLIERYWENKQYEECFAGHMELAQKGYPLAECQIGYFYLYGFGVEKDLEQAFYWTERAAKHGDWDAQYNLASFYEQGVATAPDLEKADEWYRKAAAQGHKLALQKLGEEQPAEKSQKSD</sequence>
<dbReference type="AlphaFoldDB" id="A0A9D1Q9F4"/>